<comment type="pathway">
    <text evidence="4">Catecholamine biosynthesis; dopamine biosynthesis; dopamine from L-tyrosine: step 1/2.</text>
</comment>
<evidence type="ECO:0000256" key="6">
    <source>
        <dbReference type="ARBA" id="ARBA00011993"/>
    </source>
</evidence>
<dbReference type="Pfam" id="PF00351">
    <property type="entry name" value="Biopterin_H"/>
    <property type="match status" value="1"/>
</dbReference>
<dbReference type="GO" id="GO:0030424">
    <property type="term" value="C:axon"/>
    <property type="evidence" value="ECO:0007669"/>
    <property type="project" value="UniProtKB-SubCell"/>
</dbReference>
<evidence type="ECO:0000256" key="7">
    <source>
        <dbReference type="ARBA" id="ARBA00017181"/>
    </source>
</evidence>
<evidence type="ECO:0000259" key="19">
    <source>
        <dbReference type="PROSITE" id="PS51410"/>
    </source>
</evidence>
<evidence type="ECO:0000256" key="2">
    <source>
        <dbReference type="ARBA" id="ARBA00004489"/>
    </source>
</evidence>
<keyword evidence="9" id="KW-0127">Catecholamine biosynthesis</keyword>
<keyword evidence="11" id="KW-0530">Neurotransmitter biosynthesis</keyword>
<evidence type="ECO:0000256" key="10">
    <source>
        <dbReference type="ARBA" id="ARBA00022723"/>
    </source>
</evidence>
<keyword evidence="10 17" id="KW-0479">Metal-binding</keyword>
<dbReference type="InterPro" id="IPR045865">
    <property type="entry name" value="ACT-like_dom_sf"/>
</dbReference>
<reference evidence="20" key="2">
    <citation type="journal article" date="2015" name="Gigascience">
        <title>Reconstructing a comprehensive transcriptome assembly of a white-pupal translocated strain of the pest fruit fly Bactrocera cucurbitae.</title>
        <authorList>
            <person name="Sim S.B."/>
            <person name="Calla B."/>
            <person name="Hall B."/>
            <person name="DeRego T."/>
            <person name="Geib S.M."/>
        </authorList>
    </citation>
    <scope>NUCLEOTIDE SEQUENCE</scope>
</reference>
<keyword evidence="8" id="KW-0963">Cytoplasm</keyword>
<evidence type="ECO:0000256" key="18">
    <source>
        <dbReference type="PIRSR" id="PIRSR601273-2"/>
    </source>
</evidence>
<dbReference type="EC" id="1.14.16.2" evidence="6"/>
<feature type="binding site" evidence="17">
    <location>
        <position position="413"/>
    </location>
    <ligand>
        <name>Fe cation</name>
        <dbReference type="ChEBI" id="CHEBI:24875"/>
    </ligand>
</feature>
<dbReference type="GO" id="GO:0043204">
    <property type="term" value="C:perikaryon"/>
    <property type="evidence" value="ECO:0007669"/>
    <property type="project" value="TreeGrafter"/>
</dbReference>
<evidence type="ECO:0000256" key="9">
    <source>
        <dbReference type="ARBA" id="ARBA00022584"/>
    </source>
</evidence>
<dbReference type="GO" id="GO:0048471">
    <property type="term" value="C:perinuclear region of cytoplasm"/>
    <property type="evidence" value="ECO:0007669"/>
    <property type="project" value="UniProtKB-SubCell"/>
</dbReference>
<evidence type="ECO:0000256" key="16">
    <source>
        <dbReference type="ARBA" id="ARBA00032379"/>
    </source>
</evidence>
<dbReference type="FunFam" id="1.10.800.10:FF:000004">
    <property type="entry name" value="Tyrosine 3-monooxygenase"/>
    <property type="match status" value="1"/>
</dbReference>
<evidence type="ECO:0000256" key="5">
    <source>
        <dbReference type="ARBA" id="ARBA00009712"/>
    </source>
</evidence>
<evidence type="ECO:0000256" key="15">
    <source>
        <dbReference type="ARBA" id="ARBA00023273"/>
    </source>
</evidence>
<evidence type="ECO:0000256" key="8">
    <source>
        <dbReference type="ARBA" id="ARBA00022490"/>
    </source>
</evidence>
<evidence type="ECO:0000256" key="12">
    <source>
        <dbReference type="ARBA" id="ARBA00023002"/>
    </source>
</evidence>
<comment type="cofactor">
    <cofactor evidence="1 18">
        <name>Fe(2+)</name>
        <dbReference type="ChEBI" id="CHEBI:29033"/>
    </cofactor>
</comment>
<dbReference type="InterPro" id="IPR001273">
    <property type="entry name" value="ArAA_hydroxylase"/>
</dbReference>
<keyword evidence="13 17" id="KW-0408">Iron</keyword>
<evidence type="ECO:0000256" key="14">
    <source>
        <dbReference type="ARBA" id="ARBA00023033"/>
    </source>
</evidence>
<dbReference type="SUPFAM" id="SSF56534">
    <property type="entry name" value="Aromatic aminoacid monoxygenases, catalytic and oligomerization domains"/>
    <property type="match status" value="1"/>
</dbReference>
<accession>A0A0A1XT79</accession>
<reference evidence="20" key="1">
    <citation type="submission" date="2014-11" db="EMBL/GenBank/DDBJ databases">
        <authorList>
            <person name="Geib S."/>
        </authorList>
    </citation>
    <scope>NUCLEOTIDE SEQUENCE</scope>
</reference>
<dbReference type="InterPro" id="IPR019774">
    <property type="entry name" value="Aromatic-AA_hydroxylase_C"/>
</dbReference>
<dbReference type="PRINTS" id="PR00372">
    <property type="entry name" value="FYWHYDRXLASE"/>
</dbReference>
<dbReference type="InterPro" id="IPR018301">
    <property type="entry name" value="ArAA_hydroxylase_Fe/CU_BS"/>
</dbReference>
<gene>
    <name evidence="20" type="primary">ple</name>
    <name evidence="20" type="ORF">g.16750</name>
</gene>
<proteinExistence type="inferred from homology"/>
<dbReference type="PROSITE" id="PS51410">
    <property type="entry name" value="BH4_AAA_HYDROXYL_2"/>
    <property type="match status" value="1"/>
</dbReference>
<keyword evidence="15" id="KW-0966">Cell projection</keyword>
<dbReference type="Gene3D" id="1.10.800.10">
    <property type="entry name" value="Aromatic amino acid hydroxylase"/>
    <property type="match status" value="1"/>
</dbReference>
<name>A0A0A1XT79_ZEUCU</name>
<dbReference type="SUPFAM" id="SSF55021">
    <property type="entry name" value="ACT-like"/>
    <property type="match status" value="1"/>
</dbReference>
<evidence type="ECO:0000256" key="13">
    <source>
        <dbReference type="ARBA" id="ARBA00023004"/>
    </source>
</evidence>
<evidence type="ECO:0000256" key="17">
    <source>
        <dbReference type="PIRSR" id="PIRSR000336-1"/>
    </source>
</evidence>
<dbReference type="PANTHER" id="PTHR11473:SF15">
    <property type="entry name" value="TYROSINE 3-MONOOXYGENASE"/>
    <property type="match status" value="1"/>
</dbReference>
<dbReference type="GO" id="GO:0048066">
    <property type="term" value="P:developmental pigmentation"/>
    <property type="evidence" value="ECO:0007669"/>
    <property type="project" value="UniProtKB-ARBA"/>
</dbReference>
<comment type="similarity">
    <text evidence="5">Belongs to the biopterin-dependent aromatic amino acid hydroxylase family.</text>
</comment>
<organism evidence="20">
    <name type="scientific">Zeugodacus cucurbitae</name>
    <name type="common">Melon fruit fly</name>
    <name type="synonym">Bactrocera cucurbitae</name>
    <dbReference type="NCBI Taxonomy" id="28588"/>
    <lineage>
        <taxon>Eukaryota</taxon>
        <taxon>Metazoa</taxon>
        <taxon>Ecdysozoa</taxon>
        <taxon>Arthropoda</taxon>
        <taxon>Hexapoda</taxon>
        <taxon>Insecta</taxon>
        <taxon>Pterygota</taxon>
        <taxon>Neoptera</taxon>
        <taxon>Endopterygota</taxon>
        <taxon>Diptera</taxon>
        <taxon>Brachycera</taxon>
        <taxon>Muscomorpha</taxon>
        <taxon>Tephritoidea</taxon>
        <taxon>Tephritidae</taxon>
        <taxon>Zeugodacus</taxon>
        <taxon>Zeugodacus</taxon>
    </lineage>
</organism>
<feature type="domain" description="Biopterin-dependent aromatic amino acid hydroxylase family profile" evidence="19">
    <location>
        <begin position="229"/>
        <end position="575"/>
    </location>
</feature>
<dbReference type="GO" id="GO:0005506">
    <property type="term" value="F:iron ion binding"/>
    <property type="evidence" value="ECO:0007669"/>
    <property type="project" value="InterPro"/>
</dbReference>
<dbReference type="CDD" id="cd03345">
    <property type="entry name" value="eu_TyrOH"/>
    <property type="match status" value="1"/>
</dbReference>
<dbReference type="UniPathway" id="UPA00747">
    <property type="reaction ID" value="UER00733"/>
</dbReference>
<dbReference type="InterPro" id="IPR005962">
    <property type="entry name" value="Tyr_3_mOase"/>
</dbReference>
<dbReference type="AlphaFoldDB" id="A0A0A1XT79"/>
<dbReference type="PIRSF" id="PIRSF000336">
    <property type="entry name" value="TH"/>
    <property type="match status" value="1"/>
</dbReference>
<dbReference type="InterPro" id="IPR041903">
    <property type="entry name" value="Eu_TyrOH_cat"/>
</dbReference>
<dbReference type="InterPro" id="IPR036951">
    <property type="entry name" value="ArAA_hydroxylase_sf"/>
</dbReference>
<dbReference type="EMBL" id="GBXI01000132">
    <property type="protein sequence ID" value="JAD14160.1"/>
    <property type="molecule type" value="Transcribed_RNA"/>
</dbReference>
<dbReference type="PROSITE" id="PS00367">
    <property type="entry name" value="BH4_AAA_HYDROXYL_1"/>
    <property type="match status" value="1"/>
</dbReference>
<evidence type="ECO:0000256" key="1">
    <source>
        <dbReference type="ARBA" id="ARBA00001954"/>
    </source>
</evidence>
<keyword evidence="12" id="KW-0560">Oxidoreductase</keyword>
<evidence type="ECO:0000256" key="11">
    <source>
        <dbReference type="ARBA" id="ARBA00022979"/>
    </source>
</evidence>
<evidence type="ECO:0000313" key="20">
    <source>
        <dbReference type="EMBL" id="JAD14160.1"/>
    </source>
</evidence>
<dbReference type="InterPro" id="IPR036329">
    <property type="entry name" value="Aro-AA_hydroxylase_C_sf"/>
</dbReference>
<protein>
    <recommendedName>
        <fullName evidence="7">Tyrosine 3-monooxygenase</fullName>
        <ecNumber evidence="6">1.14.16.2</ecNumber>
    </recommendedName>
    <alternativeName>
        <fullName evidence="16">Tyrosine 3-hydroxylase</fullName>
    </alternativeName>
</protein>
<sequence>MMAVAAAQKNREMFAIKKSYSIENGYPSRRRSLVDDARFESLVVKQNKQTVLEEARQKTNDEATLEQCIQQAKGAPIEQEIELQADESVENVEIPAEVHDIPAEAHNENDNASLGAAAQGEGSNNSNNSNDAGLTEEEVLLANAAAESTEAENAMQSAALVVRLKEGISSLGRILKAIDTFKGAVQHVESRVSREQGVDHDVLIKVDMTRGNLLQLVRSLRQSGSFYSISLLAEHNISVKAPWFPKHASELDNCNHLMTKYEPDLDMNHPGFADKVYRQRRKEIAEIAFAYKYGDPIPYIEYSDVEVKTWRSVLLTVVDLSKKHACQEYRAAFQKLRDEQIFVEHRLPQLQEMSDFLRRNTGFTLRPAAGLLTARDFLASLAFRIFQSTQYVRHVNSPYHTPEPDCIHELLGHMPLLADPSFAQFSQEIGLASLGASDEEIEKLSTVYWFTVEFGLCKEHGQVKAYGAGLLSSYGELLHAISDKCEHRAFEPASTAVQPYQDQEYQPIYYVAESFEDAKDKFRRWVSTMSRPFEVRFNPHTERVEILDSVDKLDTLVQQMNTEILHLTNAISKLRRPF</sequence>
<comment type="subcellular location">
    <subcellularLocation>
        <location evidence="2">Cell projection</location>
        <location evidence="2">Axon</location>
    </subcellularLocation>
    <subcellularLocation>
        <location evidence="3">Cytoplasm</location>
        <location evidence="3">Perinuclear region</location>
    </subcellularLocation>
</comment>
<dbReference type="GO" id="GO:0006585">
    <property type="term" value="P:dopamine biosynthetic process from tyrosine"/>
    <property type="evidence" value="ECO:0007669"/>
    <property type="project" value="TreeGrafter"/>
</dbReference>
<evidence type="ECO:0000256" key="3">
    <source>
        <dbReference type="ARBA" id="ARBA00004556"/>
    </source>
</evidence>
<dbReference type="NCBIfam" id="TIGR01269">
    <property type="entry name" value="Tyr_3_monoox"/>
    <property type="match status" value="1"/>
</dbReference>
<feature type="binding site" evidence="17">
    <location>
        <position position="453"/>
    </location>
    <ligand>
        <name>Fe cation</name>
        <dbReference type="ChEBI" id="CHEBI:24875"/>
    </ligand>
</feature>
<feature type="binding site" evidence="17">
    <location>
        <position position="408"/>
    </location>
    <ligand>
        <name>Fe cation</name>
        <dbReference type="ChEBI" id="CHEBI:24875"/>
    </ligand>
</feature>
<dbReference type="PANTHER" id="PTHR11473">
    <property type="entry name" value="AROMATIC AMINO ACID HYDROXYLASE"/>
    <property type="match status" value="1"/>
</dbReference>
<evidence type="ECO:0000256" key="4">
    <source>
        <dbReference type="ARBA" id="ARBA00004700"/>
    </source>
</evidence>
<dbReference type="InterPro" id="IPR019773">
    <property type="entry name" value="Tyrosine_3-monooxygenase-like"/>
</dbReference>
<keyword evidence="14 20" id="KW-0503">Monooxygenase</keyword>
<dbReference type="GO" id="GO:0004511">
    <property type="term" value="F:tyrosine 3-monooxygenase activity"/>
    <property type="evidence" value="ECO:0007669"/>
    <property type="project" value="UniProtKB-EC"/>
</dbReference>